<evidence type="ECO:0000256" key="1">
    <source>
        <dbReference type="SAM" id="MobiDB-lite"/>
    </source>
</evidence>
<dbReference type="EMBL" id="CP020809">
    <property type="protein sequence ID" value="ART73938.1"/>
    <property type="molecule type" value="Genomic_DNA"/>
</dbReference>
<accession>A0A1Y0CF77</accession>
<organism evidence="3 4">
    <name type="scientific">Mycobacterium dioxanotrophicus</name>
    <dbReference type="NCBI Taxonomy" id="482462"/>
    <lineage>
        <taxon>Bacteria</taxon>
        <taxon>Bacillati</taxon>
        <taxon>Actinomycetota</taxon>
        <taxon>Actinomycetes</taxon>
        <taxon>Mycobacteriales</taxon>
        <taxon>Mycobacteriaceae</taxon>
        <taxon>Mycobacterium</taxon>
    </lineage>
</organism>
<evidence type="ECO:0000313" key="4">
    <source>
        <dbReference type="Proteomes" id="UP000195331"/>
    </source>
</evidence>
<name>A0A1Y0CF77_9MYCO</name>
<feature type="chain" id="PRO_5038990712" evidence="2">
    <location>
        <begin position="30"/>
        <end position="94"/>
    </location>
</feature>
<feature type="region of interest" description="Disordered" evidence="1">
    <location>
        <begin position="28"/>
        <end position="94"/>
    </location>
</feature>
<feature type="signal peptide" evidence="2">
    <location>
        <begin position="1"/>
        <end position="29"/>
    </location>
</feature>
<dbReference type="RefSeq" id="WP_087082775.1">
    <property type="nucleotide sequence ID" value="NZ_CP020809.1"/>
</dbReference>
<protein>
    <submittedName>
        <fullName evidence="3">Uncharacterized protein</fullName>
    </submittedName>
</protein>
<feature type="compositionally biased region" description="Low complexity" evidence="1">
    <location>
        <begin position="37"/>
        <end position="54"/>
    </location>
</feature>
<keyword evidence="2" id="KW-0732">Signal</keyword>
<gene>
    <name evidence="3" type="ORF">BTO20_27275</name>
</gene>
<proteinExistence type="predicted"/>
<sequence>MRSGQLTRRLAVIAGGAAVVGMISFTASCGTKEKAPETTTPTTTTTTTTTTTPATPAPPPSVEPTEKSINPTGGNLFTPTVKAPPPATAIPGDH</sequence>
<dbReference type="Proteomes" id="UP000195331">
    <property type="component" value="Chromosome"/>
</dbReference>
<evidence type="ECO:0000313" key="3">
    <source>
        <dbReference type="EMBL" id="ART73938.1"/>
    </source>
</evidence>
<evidence type="ECO:0000256" key="2">
    <source>
        <dbReference type="SAM" id="SignalP"/>
    </source>
</evidence>
<feature type="compositionally biased region" description="Polar residues" evidence="1">
    <location>
        <begin position="68"/>
        <end position="77"/>
    </location>
</feature>
<dbReference type="AlphaFoldDB" id="A0A1Y0CF77"/>
<keyword evidence="4" id="KW-1185">Reference proteome</keyword>
<dbReference type="KEGG" id="mdx:BTO20_27275"/>
<reference evidence="3 4" key="1">
    <citation type="submission" date="2017-04" db="EMBL/GenBank/DDBJ databases">
        <title>Whole Genome Sequence of 1,4-Dioxane Degrading Bacterium Mycobacterium dioxanotrophicus PH-06.</title>
        <authorList>
            <person name="He Y."/>
        </authorList>
    </citation>
    <scope>NUCLEOTIDE SEQUENCE [LARGE SCALE GENOMIC DNA]</scope>
    <source>
        <strain evidence="3 4">PH-06</strain>
    </source>
</reference>
<dbReference type="PROSITE" id="PS51257">
    <property type="entry name" value="PROKAR_LIPOPROTEIN"/>
    <property type="match status" value="1"/>
</dbReference>